<dbReference type="EMBL" id="KQ459185">
    <property type="protein sequence ID" value="KPJ03367.1"/>
    <property type="molecule type" value="Genomic_DNA"/>
</dbReference>
<gene>
    <name evidence="2" type="ORF">RR46_06523</name>
</gene>
<dbReference type="Gene3D" id="4.10.75.10">
    <property type="entry name" value="Elafin-like"/>
    <property type="match status" value="1"/>
</dbReference>
<dbReference type="AlphaFoldDB" id="A0A194QD28"/>
<dbReference type="InterPro" id="IPR008197">
    <property type="entry name" value="WAP_dom"/>
</dbReference>
<accession>A0A194QD28</accession>
<dbReference type="GO" id="GO:0030414">
    <property type="term" value="F:peptidase inhibitor activity"/>
    <property type="evidence" value="ECO:0007669"/>
    <property type="project" value="InterPro"/>
</dbReference>
<evidence type="ECO:0000313" key="2">
    <source>
        <dbReference type="EMBL" id="KPJ03367.1"/>
    </source>
</evidence>
<dbReference type="Proteomes" id="UP000053268">
    <property type="component" value="Unassembled WGS sequence"/>
</dbReference>
<dbReference type="PROSITE" id="PS51390">
    <property type="entry name" value="WAP"/>
    <property type="match status" value="1"/>
</dbReference>
<evidence type="ECO:0000259" key="1">
    <source>
        <dbReference type="PROSITE" id="PS51390"/>
    </source>
</evidence>
<dbReference type="SUPFAM" id="SSF57256">
    <property type="entry name" value="Elafin-like"/>
    <property type="match status" value="1"/>
</dbReference>
<keyword evidence="3" id="KW-1185">Reference proteome</keyword>
<dbReference type="SMART" id="SM00217">
    <property type="entry name" value="WAP"/>
    <property type="match status" value="1"/>
</dbReference>
<sequence length="130" mass="13972">MRDSVARGTEYNFQICVLVASVQCMDGSCPPTLPVAVCDAACGPQRPCETTQLCCPTECGGSICVDPMTKRHFVNYVKEGKCPEQPRGTWSCSHTCTTDADCPRALKCCVNRCGALTCKMPSFPNVPLAT</sequence>
<name>A0A194QD28_PAPXU</name>
<dbReference type="STRING" id="66420.A0A194QD28"/>
<proteinExistence type="predicted"/>
<dbReference type="GO" id="GO:0005576">
    <property type="term" value="C:extracellular region"/>
    <property type="evidence" value="ECO:0007669"/>
    <property type="project" value="InterPro"/>
</dbReference>
<organism evidence="2 3">
    <name type="scientific">Papilio xuthus</name>
    <name type="common">Asian swallowtail butterfly</name>
    <dbReference type="NCBI Taxonomy" id="66420"/>
    <lineage>
        <taxon>Eukaryota</taxon>
        <taxon>Metazoa</taxon>
        <taxon>Ecdysozoa</taxon>
        <taxon>Arthropoda</taxon>
        <taxon>Hexapoda</taxon>
        <taxon>Insecta</taxon>
        <taxon>Pterygota</taxon>
        <taxon>Neoptera</taxon>
        <taxon>Endopterygota</taxon>
        <taxon>Lepidoptera</taxon>
        <taxon>Glossata</taxon>
        <taxon>Ditrysia</taxon>
        <taxon>Papilionoidea</taxon>
        <taxon>Papilionidae</taxon>
        <taxon>Papilioninae</taxon>
        <taxon>Papilio</taxon>
    </lineage>
</organism>
<dbReference type="Pfam" id="PF00095">
    <property type="entry name" value="WAP"/>
    <property type="match status" value="1"/>
</dbReference>
<reference evidence="2 3" key="1">
    <citation type="journal article" date="2015" name="Nat. Commun.">
        <title>Outbred genome sequencing and CRISPR/Cas9 gene editing in butterflies.</title>
        <authorList>
            <person name="Li X."/>
            <person name="Fan D."/>
            <person name="Zhang W."/>
            <person name="Liu G."/>
            <person name="Zhang L."/>
            <person name="Zhao L."/>
            <person name="Fang X."/>
            <person name="Chen L."/>
            <person name="Dong Y."/>
            <person name="Chen Y."/>
            <person name="Ding Y."/>
            <person name="Zhao R."/>
            <person name="Feng M."/>
            <person name="Zhu Y."/>
            <person name="Feng Y."/>
            <person name="Jiang X."/>
            <person name="Zhu D."/>
            <person name="Xiang H."/>
            <person name="Feng X."/>
            <person name="Li S."/>
            <person name="Wang J."/>
            <person name="Zhang G."/>
            <person name="Kronforst M.R."/>
            <person name="Wang W."/>
        </authorList>
    </citation>
    <scope>NUCLEOTIDE SEQUENCE [LARGE SCALE GENOMIC DNA]</scope>
    <source>
        <strain evidence="2">Ya'a_city_454_Px</strain>
        <tissue evidence="2">Whole body</tissue>
    </source>
</reference>
<protein>
    <recommendedName>
        <fullName evidence="1">WAP domain-containing protein</fullName>
    </recommendedName>
</protein>
<evidence type="ECO:0000313" key="3">
    <source>
        <dbReference type="Proteomes" id="UP000053268"/>
    </source>
</evidence>
<feature type="domain" description="WAP" evidence="1">
    <location>
        <begin position="75"/>
        <end position="122"/>
    </location>
</feature>
<dbReference type="InterPro" id="IPR036645">
    <property type="entry name" value="Elafin-like_sf"/>
</dbReference>